<accession>A0ABV0RGM5</accession>
<dbReference type="EMBL" id="JAHRIN010044253">
    <property type="protein sequence ID" value="MEQ2207302.1"/>
    <property type="molecule type" value="Genomic_DNA"/>
</dbReference>
<feature type="transmembrane region" description="Helical" evidence="1">
    <location>
        <begin position="110"/>
        <end position="131"/>
    </location>
</feature>
<organism evidence="2 3">
    <name type="scientific">Xenoophorus captivus</name>
    <dbReference type="NCBI Taxonomy" id="1517983"/>
    <lineage>
        <taxon>Eukaryota</taxon>
        <taxon>Metazoa</taxon>
        <taxon>Chordata</taxon>
        <taxon>Craniata</taxon>
        <taxon>Vertebrata</taxon>
        <taxon>Euteleostomi</taxon>
        <taxon>Actinopterygii</taxon>
        <taxon>Neopterygii</taxon>
        <taxon>Teleostei</taxon>
        <taxon>Neoteleostei</taxon>
        <taxon>Acanthomorphata</taxon>
        <taxon>Ovalentaria</taxon>
        <taxon>Atherinomorphae</taxon>
        <taxon>Cyprinodontiformes</taxon>
        <taxon>Goodeidae</taxon>
        <taxon>Xenoophorus</taxon>
    </lineage>
</organism>
<proteinExistence type="predicted"/>
<evidence type="ECO:0000313" key="2">
    <source>
        <dbReference type="EMBL" id="MEQ2207302.1"/>
    </source>
</evidence>
<protein>
    <submittedName>
        <fullName evidence="2">Uncharacterized protein</fullName>
    </submittedName>
</protein>
<evidence type="ECO:0000256" key="1">
    <source>
        <dbReference type="SAM" id="Phobius"/>
    </source>
</evidence>
<reference evidence="2 3" key="1">
    <citation type="submission" date="2021-06" db="EMBL/GenBank/DDBJ databases">
        <authorList>
            <person name="Palmer J.M."/>
        </authorList>
    </citation>
    <scope>NUCLEOTIDE SEQUENCE [LARGE SCALE GENOMIC DNA]</scope>
    <source>
        <strain evidence="2 3">XC_2019</strain>
        <tissue evidence="2">Muscle</tissue>
    </source>
</reference>
<gene>
    <name evidence="2" type="ORF">XENOCAPTIV_010171</name>
</gene>
<evidence type="ECO:0000313" key="3">
    <source>
        <dbReference type="Proteomes" id="UP001434883"/>
    </source>
</evidence>
<keyword evidence="1" id="KW-0812">Transmembrane</keyword>
<sequence>MILLAAGSWNSMSERSQSQLISSHFLFDAVLFNRNCNFVKLTRAGRWRQGRGLKATVKTISSRFKSLHRKVAENVTFPQFLSGLNKLKPFYCSAGISSIDMVSRFFNARFLYVCLFIFPLLASMPFLFHAYCWKFCL</sequence>
<keyword evidence="1" id="KW-0472">Membrane</keyword>
<comment type="caution">
    <text evidence="2">The sequence shown here is derived from an EMBL/GenBank/DDBJ whole genome shotgun (WGS) entry which is preliminary data.</text>
</comment>
<keyword evidence="1" id="KW-1133">Transmembrane helix</keyword>
<name>A0ABV0RGM5_9TELE</name>
<keyword evidence="3" id="KW-1185">Reference proteome</keyword>
<dbReference type="Proteomes" id="UP001434883">
    <property type="component" value="Unassembled WGS sequence"/>
</dbReference>